<feature type="domain" description="Hydantoinase/oxoprolinase N-terminal" evidence="3">
    <location>
        <begin position="5"/>
        <end position="170"/>
    </location>
</feature>
<sequence length="700" mass="73143">MTLLLGIDTGGTYTDSVLFDEAGGHVVSAAKSLTTKHDLSLCVGDAIDRALDAGPPDARSRIGLVSLSTTLATNAIVERHGFPVGLVLIGQSRAALDRAGLAEALGGDPVVLIAGGHQADGQEQAPLDEAALMDGIAMLREKAAAVAVSGYFAVRNPTHERRARDLIRRETGMPVSCGHELASALDAPRRALTALLNARLIPLLQQLILAVRDHLARRGIEAPLMVVKGDGSLIAAETALMRPVETILSGPAASVVGARALSGEANCIVSDIGGTTTDIAILNGGRPVMDPDGASVGGYRTMVEAVAVRTLGLGGDSQIRLDDEKRLVVGPRRVVPLSLLARDHPAALETLREQARRAWPKTHDGRFALRLRGLGGAKLSRNEAMLWDRLETGPVSLEALFAGRPSEQPLQRLVDRGFAILAGFTPSDAAHRLGLQTGWNLEAATLGAELWARSDRRPGHPVAPDGESFARQVIERVIRQSGEAILDAAMAEETRRRGRPPPPPSAAASPSGGSNRPGGSNRRFLDAALAPKADSAPPAEEDGDTDAAPLVSFSVTLNRPLIGIGAPATTYYPAIAERLNSRLAVPTHSDVCNAVGAVAGGVSQSQSVLITAPEEGRFRVHGEGGPEDFSALTDAAARATDLARGGAERKAREAGADEIRVEVTRADRVASVAGGHEVFVESAINATAYGRPRLTPGRPG</sequence>
<keyword evidence="5" id="KW-1185">Reference proteome</keyword>
<proteinExistence type="predicted"/>
<gene>
    <name evidence="4" type="ORF">KAJ83_17680</name>
</gene>
<protein>
    <submittedName>
        <fullName evidence="4">Hydantoinase/oxoprolinase family protein</fullName>
    </submittedName>
</protein>
<evidence type="ECO:0000256" key="1">
    <source>
        <dbReference type="SAM" id="MobiDB-lite"/>
    </source>
</evidence>
<comment type="caution">
    <text evidence="4">The sequence shown here is derived from an EMBL/GenBank/DDBJ whole genome shotgun (WGS) entry which is preliminary data.</text>
</comment>
<dbReference type="InterPro" id="IPR043129">
    <property type="entry name" value="ATPase_NBD"/>
</dbReference>
<dbReference type="PANTHER" id="PTHR11365">
    <property type="entry name" value="5-OXOPROLINASE RELATED"/>
    <property type="match status" value="1"/>
</dbReference>
<dbReference type="AlphaFoldDB" id="A0A8J7S4Y4"/>
<feature type="domain" description="Hydantoinase A/oxoprolinase" evidence="2">
    <location>
        <begin position="190"/>
        <end position="332"/>
    </location>
</feature>
<accession>A0A8J7S4Y4</accession>
<dbReference type="PANTHER" id="PTHR11365:SF2">
    <property type="entry name" value="5-OXOPROLINASE"/>
    <property type="match status" value="1"/>
</dbReference>
<feature type="compositionally biased region" description="Low complexity" evidence="1">
    <location>
        <begin position="506"/>
        <end position="522"/>
    </location>
</feature>
<dbReference type="GO" id="GO:0017168">
    <property type="term" value="F:5-oxoprolinase (ATP-hydrolyzing) activity"/>
    <property type="evidence" value="ECO:0007669"/>
    <property type="project" value="TreeGrafter"/>
</dbReference>
<dbReference type="Proteomes" id="UP000672602">
    <property type="component" value="Unassembled WGS sequence"/>
</dbReference>
<dbReference type="SUPFAM" id="SSF53067">
    <property type="entry name" value="Actin-like ATPase domain"/>
    <property type="match status" value="1"/>
</dbReference>
<dbReference type="GO" id="GO:0006749">
    <property type="term" value="P:glutathione metabolic process"/>
    <property type="evidence" value="ECO:0007669"/>
    <property type="project" value="TreeGrafter"/>
</dbReference>
<dbReference type="InterPro" id="IPR045079">
    <property type="entry name" value="Oxoprolinase-like"/>
</dbReference>
<dbReference type="EMBL" id="JAGMWN010000012">
    <property type="protein sequence ID" value="MBP5858854.1"/>
    <property type="molecule type" value="Genomic_DNA"/>
</dbReference>
<evidence type="ECO:0000313" key="4">
    <source>
        <dbReference type="EMBL" id="MBP5858854.1"/>
    </source>
</evidence>
<dbReference type="RefSeq" id="WP_210683447.1">
    <property type="nucleotide sequence ID" value="NZ_JAGMWN010000012.1"/>
</dbReference>
<evidence type="ECO:0000259" key="2">
    <source>
        <dbReference type="Pfam" id="PF01968"/>
    </source>
</evidence>
<name>A0A8J7S4Y4_9PROT</name>
<dbReference type="InterPro" id="IPR002821">
    <property type="entry name" value="Hydantoinase_A"/>
</dbReference>
<dbReference type="Pfam" id="PF01968">
    <property type="entry name" value="Hydantoinase_A"/>
    <property type="match status" value="1"/>
</dbReference>
<dbReference type="GO" id="GO:0005829">
    <property type="term" value="C:cytosol"/>
    <property type="evidence" value="ECO:0007669"/>
    <property type="project" value="TreeGrafter"/>
</dbReference>
<dbReference type="Pfam" id="PF05378">
    <property type="entry name" value="Hydant_A_N"/>
    <property type="match status" value="1"/>
</dbReference>
<evidence type="ECO:0000313" key="5">
    <source>
        <dbReference type="Proteomes" id="UP000672602"/>
    </source>
</evidence>
<evidence type="ECO:0000259" key="3">
    <source>
        <dbReference type="Pfam" id="PF05378"/>
    </source>
</evidence>
<reference evidence="4" key="1">
    <citation type="submission" date="2021-04" db="EMBL/GenBank/DDBJ databases">
        <authorList>
            <person name="Zhang D.-C."/>
        </authorList>
    </citation>
    <scope>NUCLEOTIDE SEQUENCE</scope>
    <source>
        <strain evidence="4">CGMCC 1.15697</strain>
    </source>
</reference>
<organism evidence="4 5">
    <name type="scientific">Marivibrio halodurans</name>
    <dbReference type="NCBI Taxonomy" id="2039722"/>
    <lineage>
        <taxon>Bacteria</taxon>
        <taxon>Pseudomonadati</taxon>
        <taxon>Pseudomonadota</taxon>
        <taxon>Alphaproteobacteria</taxon>
        <taxon>Rhodospirillales</taxon>
        <taxon>Rhodospirillaceae</taxon>
        <taxon>Marivibrio</taxon>
    </lineage>
</organism>
<feature type="region of interest" description="Disordered" evidence="1">
    <location>
        <begin position="491"/>
        <end position="523"/>
    </location>
</feature>
<dbReference type="InterPro" id="IPR008040">
    <property type="entry name" value="Hydant_A_N"/>
</dbReference>